<keyword evidence="1" id="KW-0472">Membrane</keyword>
<accession>A0A096AKD0</accession>
<dbReference type="EMBL" id="JRNT01000008">
    <property type="protein sequence ID" value="KGF47563.1"/>
    <property type="molecule type" value="Genomic_DNA"/>
</dbReference>
<evidence type="ECO:0000256" key="1">
    <source>
        <dbReference type="SAM" id="Phobius"/>
    </source>
</evidence>
<feature type="transmembrane region" description="Helical" evidence="1">
    <location>
        <begin position="50"/>
        <end position="73"/>
    </location>
</feature>
<comment type="caution">
    <text evidence="2">The sequence shown here is derived from an EMBL/GenBank/DDBJ whole genome shotgun (WGS) entry which is preliminary data.</text>
</comment>
<feature type="transmembrane region" description="Helical" evidence="1">
    <location>
        <begin position="12"/>
        <end position="30"/>
    </location>
</feature>
<name>A0A096AKD0_9FIRM</name>
<keyword evidence="1" id="KW-0812">Transmembrane</keyword>
<gene>
    <name evidence="2" type="ORF">HMPREF0872_03990</name>
</gene>
<evidence type="ECO:0000313" key="3">
    <source>
        <dbReference type="Proteomes" id="UP000029628"/>
    </source>
</evidence>
<organism evidence="2 3">
    <name type="scientific">Veillonella montpellierensis DNF00314</name>
    <dbReference type="NCBI Taxonomy" id="1401067"/>
    <lineage>
        <taxon>Bacteria</taxon>
        <taxon>Bacillati</taxon>
        <taxon>Bacillota</taxon>
        <taxon>Negativicutes</taxon>
        <taxon>Veillonellales</taxon>
        <taxon>Veillonellaceae</taxon>
        <taxon>Veillonella</taxon>
    </lineage>
</organism>
<keyword evidence="3" id="KW-1185">Reference proteome</keyword>
<reference evidence="2 3" key="1">
    <citation type="submission" date="2014-07" db="EMBL/GenBank/DDBJ databases">
        <authorList>
            <person name="McCorrison J."/>
            <person name="Sanka R."/>
            <person name="Torralba M."/>
            <person name="Gillis M."/>
            <person name="Haft D.H."/>
            <person name="Methe B."/>
            <person name="Sutton G."/>
            <person name="Nelson K.E."/>
        </authorList>
    </citation>
    <scope>NUCLEOTIDE SEQUENCE [LARGE SCALE GENOMIC DNA]</scope>
    <source>
        <strain evidence="2 3">DNF00314</strain>
    </source>
</reference>
<keyword evidence="1" id="KW-1133">Transmembrane helix</keyword>
<protein>
    <submittedName>
        <fullName evidence="2">Uncharacterized protein</fullName>
    </submittedName>
</protein>
<sequence>MDITFYSKLFELVLGIIGTVYVLFSVFFIPRFYDFFFVRPKAPFIEDFGYALLESILLFPLLYCCVKVVTYAFNN</sequence>
<dbReference type="AlphaFoldDB" id="A0A096AKD0"/>
<proteinExistence type="predicted"/>
<dbReference type="Proteomes" id="UP000029628">
    <property type="component" value="Unassembled WGS sequence"/>
</dbReference>
<evidence type="ECO:0000313" key="2">
    <source>
        <dbReference type="EMBL" id="KGF47563.1"/>
    </source>
</evidence>
<dbReference type="RefSeq" id="WP_038152086.1">
    <property type="nucleotide sequence ID" value="NZ_JRNT01000008.1"/>
</dbReference>